<evidence type="ECO:0000313" key="1">
    <source>
        <dbReference type="EMBL" id="KJY69370.1"/>
    </source>
</evidence>
<name>A0A837G3L4_9VIBR</name>
<organism evidence="1">
    <name type="scientific">Vibrio coralliilyticus</name>
    <dbReference type="NCBI Taxonomy" id="190893"/>
    <lineage>
        <taxon>Bacteria</taxon>
        <taxon>Pseudomonadati</taxon>
        <taxon>Pseudomonadota</taxon>
        <taxon>Gammaproteobacteria</taxon>
        <taxon>Vibrionales</taxon>
        <taxon>Vibrionaceae</taxon>
        <taxon>Vibrio</taxon>
    </lineage>
</organism>
<dbReference type="AlphaFoldDB" id="A0A837G3L4"/>
<sequence length="213" mass="23236">MAAKIGSAIQLILALSIFYLGYTIHSMTTKVGEVIDTYPRIIEDISTLSENLQVSEWLAVADTLEQLVPRTIKSIEDVTAAVNETNKTAASIDAKIPSIVEEVALYRQSVIPLVIGEAKQYRTTVIPKVLVESEGYRKETVPLVVKESQALRVEIPPMLAKADEIVDQSQRIAEQATSGAVKGVIMSPINLIKDAGTELKGKIILEDVPHSEQ</sequence>
<dbReference type="EMBL" id="JXXR01000020">
    <property type="protein sequence ID" value="KJY69370.1"/>
    <property type="molecule type" value="Genomic_DNA"/>
</dbReference>
<protein>
    <submittedName>
        <fullName evidence="1">Uncharacterized protein</fullName>
    </submittedName>
</protein>
<reference evidence="1" key="1">
    <citation type="journal article" date="2015" name="BMC Genomics">
        <title>Genome mining reveals unlocked bioactive potential of marine Gram-negative bacteria.</title>
        <authorList>
            <person name="Machado H."/>
            <person name="Sonnenschein E.C."/>
            <person name="Melchiorsen J."/>
            <person name="Gram L."/>
        </authorList>
    </citation>
    <scope>NUCLEOTIDE SEQUENCE</scope>
    <source>
        <strain evidence="1">S2052</strain>
    </source>
</reference>
<comment type="caution">
    <text evidence="1">The sequence shown here is derived from an EMBL/GenBank/DDBJ whole genome shotgun (WGS) entry which is preliminary data.</text>
</comment>
<proteinExistence type="predicted"/>
<dbReference type="RefSeq" id="WP_038162775.1">
    <property type="nucleotide sequence ID" value="NZ_CP063051.1"/>
</dbReference>
<gene>
    <name evidence="1" type="ORF">TW71_18420</name>
</gene>
<accession>A0A837G3L4</accession>